<organism evidence="3 4">
    <name type="scientific">Aliidiomarina minuta</name>
    <dbReference type="NCBI Taxonomy" id="880057"/>
    <lineage>
        <taxon>Bacteria</taxon>
        <taxon>Pseudomonadati</taxon>
        <taxon>Pseudomonadota</taxon>
        <taxon>Gammaproteobacteria</taxon>
        <taxon>Alteromonadales</taxon>
        <taxon>Idiomarinaceae</taxon>
        <taxon>Aliidiomarina</taxon>
    </lineage>
</organism>
<keyword evidence="4" id="KW-1185">Reference proteome</keyword>
<dbReference type="GO" id="GO:0070813">
    <property type="term" value="P:hydrogen sulfide metabolic process"/>
    <property type="evidence" value="ECO:0007669"/>
    <property type="project" value="TreeGrafter"/>
</dbReference>
<dbReference type="InterPro" id="IPR001279">
    <property type="entry name" value="Metallo-B-lactamas"/>
</dbReference>
<evidence type="ECO:0000313" key="3">
    <source>
        <dbReference type="EMBL" id="RUO24050.1"/>
    </source>
</evidence>
<dbReference type="EMBL" id="PIPL01000003">
    <property type="protein sequence ID" value="RUO24050.1"/>
    <property type="molecule type" value="Genomic_DNA"/>
</dbReference>
<comment type="caution">
    <text evidence="3">The sequence shown here is derived from an EMBL/GenBank/DDBJ whole genome shotgun (WGS) entry which is preliminary data.</text>
</comment>
<dbReference type="InterPro" id="IPR051682">
    <property type="entry name" value="Mito_Persulfide_Diox"/>
</dbReference>
<dbReference type="InterPro" id="IPR036866">
    <property type="entry name" value="RibonucZ/Hydroxyglut_hydro"/>
</dbReference>
<dbReference type="Pfam" id="PF00753">
    <property type="entry name" value="Lactamase_B"/>
    <property type="match status" value="1"/>
</dbReference>
<evidence type="ECO:0000259" key="2">
    <source>
        <dbReference type="SMART" id="SM00849"/>
    </source>
</evidence>
<dbReference type="AlphaFoldDB" id="A0A432W3X1"/>
<dbReference type="GO" id="GO:0046872">
    <property type="term" value="F:metal ion binding"/>
    <property type="evidence" value="ECO:0007669"/>
    <property type="project" value="UniProtKB-KW"/>
</dbReference>
<dbReference type="SUPFAM" id="SSF56281">
    <property type="entry name" value="Metallo-hydrolase/oxidoreductase"/>
    <property type="match status" value="1"/>
</dbReference>
<keyword evidence="3" id="KW-0378">Hydrolase</keyword>
<dbReference type="InterPro" id="IPR044528">
    <property type="entry name" value="POD-like_MBL-fold"/>
</dbReference>
<dbReference type="GO" id="GO:0016787">
    <property type="term" value="F:hydrolase activity"/>
    <property type="evidence" value="ECO:0007669"/>
    <property type="project" value="UniProtKB-KW"/>
</dbReference>
<dbReference type="RefSeq" id="WP_126804471.1">
    <property type="nucleotide sequence ID" value="NZ_PIPL01000003.1"/>
</dbReference>
<sequence length="293" mass="32941">MTTHNLPAPIVKAFLDEDSETFSYVVYDKPKGKGVVIDPVLDFDYKSGRTKTDSAQNIVNFVHEEGLTIEWILETHAHADHLSAAPYLCQQLNAKVGIGEHIKDVQKIFKETFNLEKEFLPNGAHFDRLFADGEEFKVGQLSFRVLHTPGHTPADLAYVVNEQALFVGDTMFLPDVGTARCDFPGGSSKTLYRSIKKLLAMPDDTKMYICHDYPPEGRSHEFLTTVARQRANNIHVRDEVSEAEFVAMRDARDATLEMPRLILPSIQVNIRAGKMPPVESNGKIYLKVPLNQL</sequence>
<dbReference type="PANTHER" id="PTHR43084">
    <property type="entry name" value="PERSULFIDE DIOXYGENASE ETHE1"/>
    <property type="match status" value="1"/>
</dbReference>
<dbReference type="Proteomes" id="UP000288293">
    <property type="component" value="Unassembled WGS sequence"/>
</dbReference>
<dbReference type="CDD" id="cd07724">
    <property type="entry name" value="POD-like_MBL-fold"/>
    <property type="match status" value="1"/>
</dbReference>
<proteinExistence type="predicted"/>
<gene>
    <name evidence="3" type="ORF">CWE09_12975</name>
</gene>
<reference evidence="3 4" key="1">
    <citation type="journal article" date="2011" name="Front. Microbiol.">
        <title>Genomic signatures of strain selection and enhancement in Bacillus atrophaeus var. globigii, a historical biowarfare simulant.</title>
        <authorList>
            <person name="Gibbons H.S."/>
            <person name="Broomall S.M."/>
            <person name="McNew L.A."/>
            <person name="Daligault H."/>
            <person name="Chapman C."/>
            <person name="Bruce D."/>
            <person name="Karavis M."/>
            <person name="Krepps M."/>
            <person name="McGregor P.A."/>
            <person name="Hong C."/>
            <person name="Park K.H."/>
            <person name="Akmal A."/>
            <person name="Feldman A."/>
            <person name="Lin J.S."/>
            <person name="Chang W.E."/>
            <person name="Higgs B.W."/>
            <person name="Demirev P."/>
            <person name="Lindquist J."/>
            <person name="Liem A."/>
            <person name="Fochler E."/>
            <person name="Read T.D."/>
            <person name="Tapia R."/>
            <person name="Johnson S."/>
            <person name="Bishop-Lilly K.A."/>
            <person name="Detter C."/>
            <person name="Han C."/>
            <person name="Sozhamannan S."/>
            <person name="Rosenzweig C.N."/>
            <person name="Skowronski E.W."/>
        </authorList>
    </citation>
    <scope>NUCLEOTIDE SEQUENCE [LARGE SCALE GENOMIC DNA]</scope>
    <source>
        <strain evidence="3 4">MLST1</strain>
    </source>
</reference>
<dbReference type="SMART" id="SM00849">
    <property type="entry name" value="Lactamase_B"/>
    <property type="match status" value="1"/>
</dbReference>
<accession>A0A432W3X1</accession>
<dbReference type="GO" id="GO:0006749">
    <property type="term" value="P:glutathione metabolic process"/>
    <property type="evidence" value="ECO:0007669"/>
    <property type="project" value="InterPro"/>
</dbReference>
<name>A0A432W3X1_9GAMM</name>
<protein>
    <submittedName>
        <fullName evidence="3">MBL fold metallo-hydrolase</fullName>
    </submittedName>
</protein>
<evidence type="ECO:0000313" key="4">
    <source>
        <dbReference type="Proteomes" id="UP000288293"/>
    </source>
</evidence>
<dbReference type="Gene3D" id="3.60.15.10">
    <property type="entry name" value="Ribonuclease Z/Hydroxyacylglutathione hydrolase-like"/>
    <property type="match status" value="1"/>
</dbReference>
<dbReference type="OrthoDB" id="9784009at2"/>
<keyword evidence="1" id="KW-0479">Metal-binding</keyword>
<dbReference type="PANTHER" id="PTHR43084:SF1">
    <property type="entry name" value="PERSULFIDE DIOXYGENASE ETHE1, MITOCHONDRIAL"/>
    <property type="match status" value="1"/>
</dbReference>
<evidence type="ECO:0000256" key="1">
    <source>
        <dbReference type="ARBA" id="ARBA00022723"/>
    </source>
</evidence>
<dbReference type="GO" id="GO:0050313">
    <property type="term" value="F:sulfur dioxygenase activity"/>
    <property type="evidence" value="ECO:0007669"/>
    <property type="project" value="InterPro"/>
</dbReference>
<feature type="domain" description="Metallo-beta-lactamase" evidence="2">
    <location>
        <begin position="20"/>
        <end position="211"/>
    </location>
</feature>